<proteinExistence type="inferred from homology"/>
<dbReference type="OrthoDB" id="9803968at2"/>
<organism evidence="5 6">
    <name type="scientific">Humitalea rosea</name>
    <dbReference type="NCBI Taxonomy" id="990373"/>
    <lineage>
        <taxon>Bacteria</taxon>
        <taxon>Pseudomonadati</taxon>
        <taxon>Pseudomonadota</taxon>
        <taxon>Alphaproteobacteria</taxon>
        <taxon>Acetobacterales</taxon>
        <taxon>Roseomonadaceae</taxon>
        <taxon>Humitalea</taxon>
    </lineage>
</organism>
<dbReference type="InterPro" id="IPR045851">
    <property type="entry name" value="AMP-bd_C_sf"/>
</dbReference>
<comment type="caution">
    <text evidence="5">The sequence shown here is derived from an EMBL/GenBank/DDBJ whole genome shotgun (WGS) entry which is preliminary data.</text>
</comment>
<dbReference type="InterPro" id="IPR025110">
    <property type="entry name" value="AMP-bd_C"/>
</dbReference>
<dbReference type="Pfam" id="PF00501">
    <property type="entry name" value="AMP-binding"/>
    <property type="match status" value="1"/>
</dbReference>
<dbReference type="Gene3D" id="3.40.50.12780">
    <property type="entry name" value="N-terminal domain of ligase-like"/>
    <property type="match status" value="1"/>
</dbReference>
<dbReference type="InterPro" id="IPR042099">
    <property type="entry name" value="ANL_N_sf"/>
</dbReference>
<evidence type="ECO:0000256" key="1">
    <source>
        <dbReference type="ARBA" id="ARBA00006432"/>
    </source>
</evidence>
<comment type="similarity">
    <text evidence="1">Belongs to the ATP-dependent AMP-binding enzyme family.</text>
</comment>
<dbReference type="RefSeq" id="WP_111400437.1">
    <property type="nucleotide sequence ID" value="NZ_QKYU01000040.1"/>
</dbReference>
<dbReference type="InterPro" id="IPR000873">
    <property type="entry name" value="AMP-dep_synth/lig_dom"/>
</dbReference>
<sequence>MATRIWPDHTPAARAALYRAEGLWRDTTLADALALHLETDPGRICLADDGGRYSYAEIADKARRLAGWLEAQGLTPGDVVAFQLPNWHETAAVALATALLGLVCLPIVPIYREAEVGFILAASGARVLLVPETFRGFDHAAMAERLAPGLPALARIGRVRAGAEDDPFAAAPYEGPAHGTAATPWLLMYTSGTTGHPKGVVHTAASLDCELGNVTRWWGLTAGRDATLMASPVTHVTGFLYGLMMPFAYGIPAILMERWDAARAVALIDAEGATFTVSATPFLRELLAAAEAAGSRLASLRVFACGGAPVPPDLIRHAWARFPGLLACRVYGSTEAPTVSLGVASRADPDAAADTDGRIVGHEVRILGEAGEILPEGAEGEIATRGPEMFAGYLDPADDAAAFDADGFFRTGDMGRMTPGGGLVITGRKKDLIIRGGENLSAKEIEDALHRHPAIREAAVVAMPNARLGETCCAVLCTDGTPLTVAGISAFLAGQGLARQKHPERLVIVPDLPRTAAGKVQKYLLRQQIADGA</sequence>
<evidence type="ECO:0000256" key="2">
    <source>
        <dbReference type="ARBA" id="ARBA00022598"/>
    </source>
</evidence>
<dbReference type="Gene3D" id="3.30.300.30">
    <property type="match status" value="1"/>
</dbReference>
<dbReference type="PANTHER" id="PTHR43201:SF5">
    <property type="entry name" value="MEDIUM-CHAIN ACYL-COA LIGASE ACSF2, MITOCHONDRIAL"/>
    <property type="match status" value="1"/>
</dbReference>
<protein>
    <submittedName>
        <fullName evidence="5">Acyl-CoA synthetase (AMP-forming)/AMP-acid ligase II</fullName>
    </submittedName>
</protein>
<dbReference type="GO" id="GO:0031956">
    <property type="term" value="F:medium-chain fatty acid-CoA ligase activity"/>
    <property type="evidence" value="ECO:0007669"/>
    <property type="project" value="TreeGrafter"/>
</dbReference>
<dbReference type="PANTHER" id="PTHR43201">
    <property type="entry name" value="ACYL-COA SYNTHETASE"/>
    <property type="match status" value="1"/>
</dbReference>
<dbReference type="EMBL" id="QKYU01000040">
    <property type="protein sequence ID" value="PZW37824.1"/>
    <property type="molecule type" value="Genomic_DNA"/>
</dbReference>
<dbReference type="SUPFAM" id="SSF56801">
    <property type="entry name" value="Acetyl-CoA synthetase-like"/>
    <property type="match status" value="1"/>
</dbReference>
<evidence type="ECO:0000313" key="6">
    <source>
        <dbReference type="Proteomes" id="UP000249688"/>
    </source>
</evidence>
<keyword evidence="6" id="KW-1185">Reference proteome</keyword>
<accession>A0A2W7HWB6</accession>
<evidence type="ECO:0000259" key="4">
    <source>
        <dbReference type="Pfam" id="PF13193"/>
    </source>
</evidence>
<reference evidence="5 6" key="1">
    <citation type="submission" date="2018-06" db="EMBL/GenBank/DDBJ databases">
        <title>Genomic Encyclopedia of Archaeal and Bacterial Type Strains, Phase II (KMG-II): from individual species to whole genera.</title>
        <authorList>
            <person name="Goeker M."/>
        </authorList>
    </citation>
    <scope>NUCLEOTIDE SEQUENCE [LARGE SCALE GENOMIC DNA]</scope>
    <source>
        <strain evidence="5 6">DSM 24525</strain>
    </source>
</reference>
<evidence type="ECO:0000259" key="3">
    <source>
        <dbReference type="Pfam" id="PF00501"/>
    </source>
</evidence>
<dbReference type="Proteomes" id="UP000249688">
    <property type="component" value="Unassembled WGS sequence"/>
</dbReference>
<feature type="domain" description="AMP-binding enzyme C-terminal" evidence="4">
    <location>
        <begin position="444"/>
        <end position="519"/>
    </location>
</feature>
<dbReference type="Pfam" id="PF13193">
    <property type="entry name" value="AMP-binding_C"/>
    <property type="match status" value="1"/>
</dbReference>
<dbReference type="GO" id="GO:0006631">
    <property type="term" value="P:fatty acid metabolic process"/>
    <property type="evidence" value="ECO:0007669"/>
    <property type="project" value="TreeGrafter"/>
</dbReference>
<evidence type="ECO:0000313" key="5">
    <source>
        <dbReference type="EMBL" id="PZW37824.1"/>
    </source>
</evidence>
<gene>
    <name evidence="5" type="ORF">C8P66_1402</name>
</gene>
<name>A0A2W7HWB6_9PROT</name>
<dbReference type="AlphaFoldDB" id="A0A2W7HWB6"/>
<keyword evidence="2 5" id="KW-0436">Ligase</keyword>
<dbReference type="PROSITE" id="PS00455">
    <property type="entry name" value="AMP_BINDING"/>
    <property type="match status" value="1"/>
</dbReference>
<dbReference type="InterPro" id="IPR020845">
    <property type="entry name" value="AMP-binding_CS"/>
</dbReference>
<feature type="domain" description="AMP-dependent synthetase/ligase" evidence="3">
    <location>
        <begin position="37"/>
        <end position="394"/>
    </location>
</feature>